<keyword evidence="2" id="KW-0238">DNA-binding</keyword>
<evidence type="ECO:0000313" key="5">
    <source>
        <dbReference type="EMBL" id="MBW7477648.1"/>
    </source>
</evidence>
<evidence type="ECO:0000259" key="4">
    <source>
        <dbReference type="PROSITE" id="PS50937"/>
    </source>
</evidence>
<dbReference type="SMART" id="SM00422">
    <property type="entry name" value="HTH_MERR"/>
    <property type="match status" value="1"/>
</dbReference>
<dbReference type="InterPro" id="IPR047057">
    <property type="entry name" value="MerR_fam"/>
</dbReference>
<gene>
    <name evidence="5" type="ORF">K0T92_23280</name>
</gene>
<dbReference type="Gene3D" id="3.40.50.150">
    <property type="entry name" value="Vaccinia Virus protein VP39"/>
    <property type="match status" value="1"/>
</dbReference>
<dbReference type="CDD" id="cd02440">
    <property type="entry name" value="AdoMet_MTases"/>
    <property type="match status" value="1"/>
</dbReference>
<organism evidence="5 6">
    <name type="scientific">Paenibacillus oenotherae</name>
    <dbReference type="NCBI Taxonomy" id="1435645"/>
    <lineage>
        <taxon>Bacteria</taxon>
        <taxon>Bacillati</taxon>
        <taxon>Bacillota</taxon>
        <taxon>Bacilli</taxon>
        <taxon>Bacillales</taxon>
        <taxon>Paenibacillaceae</taxon>
        <taxon>Paenibacillus</taxon>
    </lineage>
</organism>
<dbReference type="RefSeq" id="WP_219875019.1">
    <property type="nucleotide sequence ID" value="NZ_JAHZIJ010000028.1"/>
</dbReference>
<keyword evidence="1" id="KW-0805">Transcription regulation</keyword>
<evidence type="ECO:0000256" key="3">
    <source>
        <dbReference type="ARBA" id="ARBA00023163"/>
    </source>
</evidence>
<dbReference type="InterPro" id="IPR000551">
    <property type="entry name" value="MerR-type_HTH_dom"/>
</dbReference>
<dbReference type="CDD" id="cd01106">
    <property type="entry name" value="HTH_TipAL-Mta"/>
    <property type="match status" value="1"/>
</dbReference>
<protein>
    <submittedName>
        <fullName evidence="5">MerR family transcriptional regulator</fullName>
    </submittedName>
</protein>
<dbReference type="InterPro" id="IPR009061">
    <property type="entry name" value="DNA-bd_dom_put_sf"/>
</dbReference>
<feature type="domain" description="HTH merR-type" evidence="4">
    <location>
        <begin position="1"/>
        <end position="69"/>
    </location>
</feature>
<dbReference type="SUPFAM" id="SSF53335">
    <property type="entry name" value="S-adenosyl-L-methionine-dependent methyltransferases"/>
    <property type="match status" value="1"/>
</dbReference>
<dbReference type="PANTHER" id="PTHR30204:SF94">
    <property type="entry name" value="HEAVY METAL-DEPENDENT TRANSCRIPTIONAL REGULATOR HI_0293-RELATED"/>
    <property type="match status" value="1"/>
</dbReference>
<dbReference type="InterPro" id="IPR029063">
    <property type="entry name" value="SAM-dependent_MTases_sf"/>
</dbReference>
<accession>A0ABS7DCI7</accession>
<reference evidence="5 6" key="1">
    <citation type="submission" date="2021-07" db="EMBL/GenBank/DDBJ databases">
        <title>Paenibacillus radiodurans sp. nov., isolated from the southeastern edge of Tengger Desert.</title>
        <authorList>
            <person name="Zhang G."/>
        </authorList>
    </citation>
    <scope>NUCLEOTIDE SEQUENCE [LARGE SCALE GENOMIC DNA]</scope>
    <source>
        <strain evidence="5 6">DT7-4</strain>
    </source>
</reference>
<dbReference type="InterPro" id="IPR041698">
    <property type="entry name" value="Methyltransf_25"/>
</dbReference>
<evidence type="ECO:0000256" key="2">
    <source>
        <dbReference type="ARBA" id="ARBA00023125"/>
    </source>
</evidence>
<dbReference type="PANTHER" id="PTHR30204">
    <property type="entry name" value="REDOX-CYCLING DRUG-SENSING TRANSCRIPTIONAL ACTIVATOR SOXR"/>
    <property type="match status" value="1"/>
</dbReference>
<dbReference type="EMBL" id="JAHZIJ010000028">
    <property type="protein sequence ID" value="MBW7477648.1"/>
    <property type="molecule type" value="Genomic_DNA"/>
</dbReference>
<dbReference type="Proteomes" id="UP000812277">
    <property type="component" value="Unassembled WGS sequence"/>
</dbReference>
<dbReference type="Pfam" id="PF13411">
    <property type="entry name" value="MerR_1"/>
    <property type="match status" value="1"/>
</dbReference>
<dbReference type="Gene3D" id="1.10.1660.10">
    <property type="match status" value="1"/>
</dbReference>
<keyword evidence="3" id="KW-0804">Transcription</keyword>
<dbReference type="SUPFAM" id="SSF46955">
    <property type="entry name" value="Putative DNA-binding domain"/>
    <property type="match status" value="1"/>
</dbReference>
<evidence type="ECO:0000313" key="6">
    <source>
        <dbReference type="Proteomes" id="UP000812277"/>
    </source>
</evidence>
<proteinExistence type="predicted"/>
<dbReference type="Pfam" id="PF13649">
    <property type="entry name" value="Methyltransf_25"/>
    <property type="match status" value="1"/>
</dbReference>
<sequence length="341" mass="39288">MKIKELADKLNISARAIRFYEEKGLLSPHKEEHNLYRTFEEKDIWRLQTIISLRESGMKLSNIKQALQEIDAKGHGELRYYLELQRSVMMKQWLEIKQVIETTDHMISLLQDNHTLPLEDIYKLAADSKQIREQRENWKDKWDFDELAETHDRRVTGNSGMYMDYEHALDEIVNWISPAQGEEGLDIGTGTGNLAGMLISKGAHMSGVDQSKEMLRLCQSKYPAMETRLGNFLALPYIGGQFHFVVSSFAFHHLTGEQQTLALEEMRRVSRPHGRICIADLMVAGSAAADQPIDRGHSEESIKLPSLLQWFEDNGYVTKHKQLNDRLHLVYAIPIRGDSFY</sequence>
<evidence type="ECO:0000256" key="1">
    <source>
        <dbReference type="ARBA" id="ARBA00023015"/>
    </source>
</evidence>
<name>A0ABS7DCI7_9BACL</name>
<dbReference type="PROSITE" id="PS50937">
    <property type="entry name" value="HTH_MERR_2"/>
    <property type="match status" value="1"/>
</dbReference>
<keyword evidence="6" id="KW-1185">Reference proteome</keyword>
<comment type="caution">
    <text evidence="5">The sequence shown here is derived from an EMBL/GenBank/DDBJ whole genome shotgun (WGS) entry which is preliminary data.</text>
</comment>